<accession>A0A3Q1EMA5</accession>
<organism evidence="2 3">
    <name type="scientific">Acanthochromis polyacanthus</name>
    <name type="common">spiny chromis</name>
    <dbReference type="NCBI Taxonomy" id="80966"/>
    <lineage>
        <taxon>Eukaryota</taxon>
        <taxon>Metazoa</taxon>
        <taxon>Chordata</taxon>
        <taxon>Craniata</taxon>
        <taxon>Vertebrata</taxon>
        <taxon>Euteleostomi</taxon>
        <taxon>Actinopterygii</taxon>
        <taxon>Neopterygii</taxon>
        <taxon>Teleostei</taxon>
        <taxon>Neoteleostei</taxon>
        <taxon>Acanthomorphata</taxon>
        <taxon>Ovalentaria</taxon>
        <taxon>Pomacentridae</taxon>
        <taxon>Acanthochromis</taxon>
    </lineage>
</organism>
<dbReference type="PANTHER" id="PTHR45632">
    <property type="entry name" value="LD33804P"/>
    <property type="match status" value="1"/>
</dbReference>
<feature type="domain" description="BTB" evidence="1">
    <location>
        <begin position="32"/>
        <end position="104"/>
    </location>
</feature>
<dbReference type="Proteomes" id="UP000257200">
    <property type="component" value="Unplaced"/>
</dbReference>
<keyword evidence="3" id="KW-1185">Reference proteome</keyword>
<evidence type="ECO:0000313" key="2">
    <source>
        <dbReference type="Ensembl" id="ENSAPOP00000005731.1"/>
    </source>
</evidence>
<dbReference type="Ensembl" id="ENSAPOT00000007858.1">
    <property type="protein sequence ID" value="ENSAPOP00000005731.1"/>
    <property type="gene ID" value="ENSAPOG00000007471.1"/>
</dbReference>
<dbReference type="Gene3D" id="3.30.710.10">
    <property type="entry name" value="Potassium Channel Kv1.1, Chain A"/>
    <property type="match status" value="1"/>
</dbReference>
<evidence type="ECO:0000259" key="1">
    <source>
        <dbReference type="PROSITE" id="PS50097"/>
    </source>
</evidence>
<evidence type="ECO:0000313" key="3">
    <source>
        <dbReference type="Proteomes" id="UP000257200"/>
    </source>
</evidence>
<proteinExistence type="predicted"/>
<dbReference type="SUPFAM" id="SSF54695">
    <property type="entry name" value="POZ domain"/>
    <property type="match status" value="1"/>
</dbReference>
<reference evidence="2" key="2">
    <citation type="submission" date="2025-09" db="UniProtKB">
        <authorList>
            <consortium name="Ensembl"/>
        </authorList>
    </citation>
    <scope>IDENTIFICATION</scope>
</reference>
<dbReference type="InterPro" id="IPR000210">
    <property type="entry name" value="BTB/POZ_dom"/>
</dbReference>
<dbReference type="AlphaFoldDB" id="A0A3Q1EMA5"/>
<sequence length="116" mass="13661">MFPDFFQKMYLECPAESLQRKSAPGLLPWQRTDIMLQLWYQIYRNSFRAHRLVLAASSGDYFRALLCGGLRESSEDVVCLRGVPSWVIESILCFIYTGQLRLGWTRIWDIENMLYL</sequence>
<dbReference type="InterPro" id="IPR011333">
    <property type="entry name" value="SKP1/BTB/POZ_sf"/>
</dbReference>
<dbReference type="Pfam" id="PF21536">
    <property type="entry name" value="BTB_KLHL33"/>
    <property type="match status" value="1"/>
</dbReference>
<dbReference type="PROSITE" id="PS50097">
    <property type="entry name" value="BTB"/>
    <property type="match status" value="1"/>
</dbReference>
<reference evidence="2" key="1">
    <citation type="submission" date="2025-08" db="UniProtKB">
        <authorList>
            <consortium name="Ensembl"/>
        </authorList>
    </citation>
    <scope>IDENTIFICATION</scope>
</reference>
<dbReference type="InParanoid" id="A0A3Q1EMA5"/>
<dbReference type="STRING" id="80966.ENSAPOP00000005731"/>
<name>A0A3Q1EMA5_9TELE</name>
<dbReference type="GeneTree" id="ENSGT00980000202961"/>
<protein>
    <recommendedName>
        <fullName evidence="1">BTB domain-containing protein</fullName>
    </recommendedName>
</protein>
<dbReference type="CDD" id="cd18186">
    <property type="entry name" value="BTB_POZ_ZBTB_KLHL-like"/>
    <property type="match status" value="1"/>
</dbReference>
<dbReference type="PANTHER" id="PTHR45632:SF14">
    <property type="entry name" value="KELCH-LIKE PROTEIN 33"/>
    <property type="match status" value="1"/>
</dbReference>